<comment type="caution">
    <text evidence="2">The sequence shown here is derived from an EMBL/GenBank/DDBJ whole genome shotgun (WGS) entry which is preliminary data.</text>
</comment>
<evidence type="ECO:0000313" key="4">
    <source>
        <dbReference type="Proteomes" id="UP001139505"/>
    </source>
</evidence>
<dbReference type="Proteomes" id="UP000245060">
    <property type="component" value="Unassembled WGS sequence"/>
</dbReference>
<evidence type="ECO:0000313" key="3">
    <source>
        <dbReference type="Proteomes" id="UP000245060"/>
    </source>
</evidence>
<dbReference type="AlphaFoldDB" id="A0AA37UW43"/>
<dbReference type="EMBL" id="BQYH01000017">
    <property type="protein sequence ID" value="GKU73011.1"/>
    <property type="molecule type" value="Genomic_DNA"/>
</dbReference>
<evidence type="ECO:0000313" key="2">
    <source>
        <dbReference type="EMBL" id="GKU73011.1"/>
    </source>
</evidence>
<reference evidence="3" key="2">
    <citation type="submission" date="2018-04" db="EMBL/GenBank/DDBJ databases">
        <title>Draft genome sequence of Mycobacterium montefiorense isolated from Japanese black salamander.</title>
        <authorList>
            <person name="Fukano H."/>
            <person name="Yoshida M."/>
            <person name="Shimizu A."/>
            <person name="Iwao H."/>
            <person name="Kurata O."/>
            <person name="Katayama Y."/>
            <person name="Omatsu T."/>
            <person name="Mizutani T."/>
            <person name="Wada S."/>
            <person name="Hoshino Y."/>
        </authorList>
    </citation>
    <scope>NUCLEOTIDE SEQUENCE [LARGE SCALE GENOMIC DNA]</scope>
    <source>
        <strain evidence="3">BS</strain>
    </source>
</reference>
<protein>
    <submittedName>
        <fullName evidence="2">Uncharacterized protein</fullName>
    </submittedName>
</protein>
<name>A0AA37UW43_9MYCO</name>
<keyword evidence="3" id="KW-1185">Reference proteome</keyword>
<dbReference type="Proteomes" id="UP001139505">
    <property type="component" value="Unassembled WGS sequence"/>
</dbReference>
<dbReference type="EMBL" id="BFCH01000008">
    <property type="protein sequence ID" value="GBG36846.1"/>
    <property type="molecule type" value="Genomic_DNA"/>
</dbReference>
<reference evidence="2" key="4">
    <citation type="submission" date="2022-04" db="EMBL/GenBank/DDBJ databases">
        <authorList>
            <person name="Komine T."/>
            <person name="Fukano H."/>
            <person name="Wada S."/>
        </authorList>
    </citation>
    <scope>NUCLEOTIDE SEQUENCE</scope>
    <source>
        <strain evidence="2">NJB18185</strain>
    </source>
</reference>
<proteinExistence type="predicted"/>
<reference evidence="2" key="3">
    <citation type="journal article" date="2022" name="Microbiol. Resour. Announc.">
        <title>Draft Genome Sequences of Eight Mycobacterium montefiorense Strains Isolated from Salamanders in Captivity.</title>
        <authorList>
            <person name="Komine T."/>
            <person name="Ihara H."/>
            <person name="Fukano H."/>
            <person name="Hoshino Y."/>
            <person name="Kurata O."/>
            <person name="Wada S."/>
        </authorList>
    </citation>
    <scope>NUCLEOTIDE SEQUENCE</scope>
    <source>
        <strain evidence="2">NJB18185</strain>
    </source>
</reference>
<sequence>MAMLSSHERFDDLEEAVQHATAWVHEMRGAGATSAIRRVCVRPSDSWDTDNLRHRHRPLFEASYYHPEQGLTDADVYAARVHDWHANADRVNQNLAHNKAKYRLCYLNWTDEWGPKPTACPACNTALHDDNPFRW</sequence>
<gene>
    <name evidence="1" type="ORF">MmonteBS_12180</name>
    <name evidence="2" type="ORF">NJB18185_27830</name>
</gene>
<organism evidence="2 4">
    <name type="scientific">Mycobacterium montefiorense</name>
    <dbReference type="NCBI Taxonomy" id="154654"/>
    <lineage>
        <taxon>Bacteria</taxon>
        <taxon>Bacillati</taxon>
        <taxon>Actinomycetota</taxon>
        <taxon>Actinomycetes</taxon>
        <taxon>Mycobacteriales</taxon>
        <taxon>Mycobacteriaceae</taxon>
        <taxon>Mycobacterium</taxon>
        <taxon>Mycobacterium simiae complex</taxon>
    </lineage>
</organism>
<accession>A0AA37UW43</accession>
<evidence type="ECO:0000313" key="1">
    <source>
        <dbReference type="EMBL" id="GBG36846.1"/>
    </source>
</evidence>
<reference evidence="1" key="1">
    <citation type="journal article" date="2018" name="Genome Announc.">
        <title>Draft Genome Sequence of Mycobacterium montefiorense Isolated from Japanese Black Salamander (Hynobius nigrescens).</title>
        <authorList>
            <person name="Fukano H."/>
            <person name="Yoshida M."/>
            <person name="Shimizu A."/>
            <person name="Iwao H."/>
            <person name="Katayama Y."/>
            <person name="Omatsu T."/>
            <person name="Mizutani T."/>
            <person name="Kurata O."/>
            <person name="Wada S."/>
            <person name="Hoshino Y."/>
        </authorList>
    </citation>
    <scope>NUCLEOTIDE SEQUENCE</scope>
    <source>
        <strain evidence="1">BS</strain>
    </source>
</reference>